<reference evidence="4" key="1">
    <citation type="submission" date="2023-03" db="EMBL/GenBank/DDBJ databases">
        <title>Andean soil-derived lignocellulolytic bacterial consortium as a source of novel taxa and putative plastic-active enzymes.</title>
        <authorList>
            <person name="Diaz-Garcia L."/>
            <person name="Chuvochina M."/>
            <person name="Feuerriegel G."/>
            <person name="Bunk B."/>
            <person name="Sproer C."/>
            <person name="Streit W.R."/>
            <person name="Rodriguez L.M."/>
            <person name="Overmann J."/>
            <person name="Jimenez D.J."/>
        </authorList>
    </citation>
    <scope>NUCLEOTIDE SEQUENCE</scope>
    <source>
        <strain evidence="4">MAG 7</strain>
    </source>
</reference>
<protein>
    <submittedName>
        <fullName evidence="4">S8 family serine peptidase</fullName>
    </submittedName>
</protein>
<sequence>MKKTFTGMPLYLLCVLFLLPSCGFIKEYGNTNPVRWGEKGVFEGKGVSYRDDELLIFYKQPPTPESKKQIEQDIISNGVTVTEVRKCNDCDGYVELWKGSNIHTIVHGDGVKAGSGRGGSKGVGEDSLARYSLNYINRLPVDITDGMPNPNNSKPASKTAVSGAGKDTILIAVLDTGIDTLAWIGSNQLWVNPGEKKGGNDKDHNCYIDDINGWNFLSNTPNFHDDNMHGTLVSRYIMDEFTAASPHFVQLMGLKTHDHTGSGDLFSTICAIHYAVKKGAKIINASWGFYYYEDNPHPYLDSLITNICRSKGILFLAAAGNKIPQEDLLAKSIYQQRYGTTPSDAALRNLALHNFYPANFSKADNNVITVTTTDGSQVSATQNWNATYASLAIKADVVTSTHMKFLMPFASTTFEISGSSFATAIATGKIGAWLPLSAYAPGIDKETVFKKLTDGISDGSIPNFMQTSIQLRTMGRIQAGRYTKRR</sequence>
<proteinExistence type="inferred from homology"/>
<dbReference type="Proteomes" id="UP001220610">
    <property type="component" value="Chromosome"/>
</dbReference>
<dbReference type="SUPFAM" id="SSF52743">
    <property type="entry name" value="Subtilisin-like"/>
    <property type="match status" value="1"/>
</dbReference>
<dbReference type="AlphaFoldDB" id="A0AAJ5WQW5"/>
<dbReference type="GO" id="GO:0004252">
    <property type="term" value="F:serine-type endopeptidase activity"/>
    <property type="evidence" value="ECO:0007669"/>
    <property type="project" value="InterPro"/>
</dbReference>
<dbReference type="Pfam" id="PF00082">
    <property type="entry name" value="Peptidase_S8"/>
    <property type="match status" value="1"/>
</dbReference>
<gene>
    <name evidence="4" type="ORF">P0Y53_21395</name>
</gene>
<organism evidence="4 5">
    <name type="scientific">Candidatus Pseudobacter hemicellulosilyticus</name>
    <dbReference type="NCBI Taxonomy" id="3121375"/>
    <lineage>
        <taxon>Bacteria</taxon>
        <taxon>Pseudomonadati</taxon>
        <taxon>Bacteroidota</taxon>
        <taxon>Chitinophagia</taxon>
        <taxon>Chitinophagales</taxon>
        <taxon>Chitinophagaceae</taxon>
        <taxon>Pseudobacter</taxon>
    </lineage>
</organism>
<dbReference type="Gene3D" id="3.40.50.200">
    <property type="entry name" value="Peptidase S8/S53 domain"/>
    <property type="match status" value="1"/>
</dbReference>
<dbReference type="EMBL" id="CP119311">
    <property type="protein sequence ID" value="WEK35052.1"/>
    <property type="molecule type" value="Genomic_DNA"/>
</dbReference>
<dbReference type="InterPro" id="IPR036852">
    <property type="entry name" value="Peptidase_S8/S53_dom_sf"/>
</dbReference>
<dbReference type="InterPro" id="IPR000209">
    <property type="entry name" value="Peptidase_S8/S53_dom"/>
</dbReference>
<accession>A0AAJ5WQW5</accession>
<evidence type="ECO:0000256" key="1">
    <source>
        <dbReference type="ARBA" id="ARBA00011073"/>
    </source>
</evidence>
<name>A0AAJ5WQW5_9BACT</name>
<dbReference type="GO" id="GO:0006508">
    <property type="term" value="P:proteolysis"/>
    <property type="evidence" value="ECO:0007669"/>
    <property type="project" value="InterPro"/>
</dbReference>
<comment type="similarity">
    <text evidence="1 2">Belongs to the peptidase S8 family.</text>
</comment>
<evidence type="ECO:0000256" key="2">
    <source>
        <dbReference type="PROSITE-ProRule" id="PRU01240"/>
    </source>
</evidence>
<dbReference type="PROSITE" id="PS51892">
    <property type="entry name" value="SUBTILASE"/>
    <property type="match status" value="1"/>
</dbReference>
<evidence type="ECO:0000313" key="5">
    <source>
        <dbReference type="Proteomes" id="UP001220610"/>
    </source>
</evidence>
<dbReference type="InterPro" id="IPR051048">
    <property type="entry name" value="Peptidase_S8/S53_subtilisin"/>
</dbReference>
<evidence type="ECO:0000313" key="4">
    <source>
        <dbReference type="EMBL" id="WEK35052.1"/>
    </source>
</evidence>
<dbReference type="PANTHER" id="PTHR43399:SF4">
    <property type="entry name" value="CELL WALL-ASSOCIATED PROTEASE"/>
    <property type="match status" value="1"/>
</dbReference>
<evidence type="ECO:0000259" key="3">
    <source>
        <dbReference type="Pfam" id="PF00082"/>
    </source>
</evidence>
<dbReference type="PANTHER" id="PTHR43399">
    <property type="entry name" value="SUBTILISIN-RELATED"/>
    <property type="match status" value="1"/>
</dbReference>
<feature type="domain" description="Peptidase S8/S53" evidence="3">
    <location>
        <begin position="167"/>
        <end position="431"/>
    </location>
</feature>
<comment type="caution">
    <text evidence="2">Lacks conserved residue(s) required for the propagation of feature annotation.</text>
</comment>